<reference evidence="4" key="1">
    <citation type="submission" date="2016-10" db="EMBL/GenBank/DDBJ databases">
        <authorList>
            <person name="Varghese N."/>
            <person name="Submissions S."/>
        </authorList>
    </citation>
    <scope>NUCLEOTIDE SEQUENCE [LARGE SCALE GENOMIC DNA]</scope>
    <source>
        <strain evidence="4">DSM 23920</strain>
    </source>
</reference>
<dbReference type="OrthoDB" id="9778168at2"/>
<gene>
    <name evidence="3" type="ORF">SAMN05660909_03982</name>
</gene>
<protein>
    <recommendedName>
        <fullName evidence="5">ATP-binding protein</fullName>
    </recommendedName>
</protein>
<proteinExistence type="predicted"/>
<evidence type="ECO:0008006" key="5">
    <source>
        <dbReference type="Google" id="ProtNLM"/>
    </source>
</evidence>
<dbReference type="InterPro" id="IPR025420">
    <property type="entry name" value="DUF4143"/>
</dbReference>
<dbReference type="AlphaFoldDB" id="A0A1H4EXL4"/>
<feature type="domain" description="DUF4143" evidence="2">
    <location>
        <begin position="207"/>
        <end position="368"/>
    </location>
</feature>
<dbReference type="InterPro" id="IPR041682">
    <property type="entry name" value="AAA_14"/>
</dbReference>
<dbReference type="Proteomes" id="UP000199656">
    <property type="component" value="Unassembled WGS sequence"/>
</dbReference>
<evidence type="ECO:0000259" key="2">
    <source>
        <dbReference type="Pfam" id="PF13635"/>
    </source>
</evidence>
<name>A0A1H4EXL4_9BACT</name>
<sequence length="419" mass="47063">MKTLPRYITSRLLQALNVSPVVFLNGARQSGKSTLVQNLREQIGHKNSPAAYVSFDRPTQMAAASSSPESFLSSYKDTLIIDEVQLVPELFRALKVVVDDLRLQDKSNANGRYLLTGSANILALPKLSDPLVGRMTVLTLYPFCTAEASQGQGNGLDRLVNLDFENMSDRGLGITDAMKLATFPEIADKESSERNIWFDGYLTTILQRDVRLIAELEKISVLPNLLRILATRAGNLLNDSDIARDLGLNPVTSKFYRNILKMMFLNFDIEPWFRNIGKRLVKSPKGYLIDTLMLCYMLDLDIEDIERNKPDLFGHILENYIATELTKQLTFSETRAKLLHFRTGDGKEVDFVLERPDGSLFAIEIKKSESVNIHDFKGIQVLAELAAKDFIGGVVLYSGKDAVPFGKNLWAVPFHVLWQ</sequence>
<evidence type="ECO:0000313" key="4">
    <source>
        <dbReference type="Proteomes" id="UP000199656"/>
    </source>
</evidence>
<evidence type="ECO:0000259" key="1">
    <source>
        <dbReference type="Pfam" id="PF13173"/>
    </source>
</evidence>
<keyword evidence="4" id="KW-1185">Reference proteome</keyword>
<evidence type="ECO:0000313" key="3">
    <source>
        <dbReference type="EMBL" id="SEA89360.1"/>
    </source>
</evidence>
<dbReference type="Pfam" id="PF13635">
    <property type="entry name" value="DUF4143"/>
    <property type="match status" value="1"/>
</dbReference>
<dbReference type="PANTHER" id="PTHR43566:SF2">
    <property type="entry name" value="DUF4143 DOMAIN-CONTAINING PROTEIN"/>
    <property type="match status" value="1"/>
</dbReference>
<feature type="domain" description="AAA" evidence="1">
    <location>
        <begin position="20"/>
        <end position="147"/>
    </location>
</feature>
<organism evidence="3 4">
    <name type="scientific">Chitinophaga terrae</name>
    <name type="common">ex Kim and Jung 2007</name>
    <dbReference type="NCBI Taxonomy" id="408074"/>
    <lineage>
        <taxon>Bacteria</taxon>
        <taxon>Pseudomonadati</taxon>
        <taxon>Bacteroidota</taxon>
        <taxon>Chitinophagia</taxon>
        <taxon>Chitinophagales</taxon>
        <taxon>Chitinophagaceae</taxon>
        <taxon>Chitinophaga</taxon>
    </lineage>
</organism>
<dbReference type="Pfam" id="PF13173">
    <property type="entry name" value="AAA_14"/>
    <property type="match status" value="1"/>
</dbReference>
<dbReference type="RefSeq" id="WP_139170308.1">
    <property type="nucleotide sequence ID" value="NZ_BKAT01000020.1"/>
</dbReference>
<dbReference type="EMBL" id="FNRL01000021">
    <property type="protein sequence ID" value="SEA89360.1"/>
    <property type="molecule type" value="Genomic_DNA"/>
</dbReference>
<accession>A0A1H4EXL4</accession>
<dbReference type="PANTHER" id="PTHR43566">
    <property type="entry name" value="CONSERVED PROTEIN"/>
    <property type="match status" value="1"/>
</dbReference>
<dbReference type="SUPFAM" id="SSF52540">
    <property type="entry name" value="P-loop containing nucleoside triphosphate hydrolases"/>
    <property type="match status" value="1"/>
</dbReference>
<dbReference type="STRING" id="408074.SAMN05660909_03982"/>
<dbReference type="InterPro" id="IPR027417">
    <property type="entry name" value="P-loop_NTPase"/>
</dbReference>